<dbReference type="Gene3D" id="1.20.870.10">
    <property type="entry name" value="Son of sevenless (SoS) protein Chain: S domain 1"/>
    <property type="match status" value="1"/>
</dbReference>
<evidence type="ECO:0000259" key="28">
    <source>
        <dbReference type="PROSITE" id="PS50106"/>
    </source>
</evidence>
<keyword evidence="14" id="KW-0221">Differentiation</keyword>
<evidence type="ECO:0000256" key="15">
    <source>
        <dbReference type="ARBA" id="ARBA00022843"/>
    </source>
</evidence>
<feature type="compositionally biased region" description="Low complexity" evidence="25">
    <location>
        <begin position="1276"/>
        <end position="1289"/>
    </location>
</feature>
<keyword evidence="15" id="KW-0832">Ubl conjugation</keyword>
<dbReference type="GO" id="GO:0007399">
    <property type="term" value="P:nervous system development"/>
    <property type="evidence" value="ECO:0007669"/>
    <property type="project" value="UniProtKB-KW"/>
</dbReference>
<comment type="subcellular location">
    <subcellularLocation>
        <location evidence="2">Cell junction</location>
    </subcellularLocation>
    <subcellularLocation>
        <location evidence="1">Cell membrane</location>
    </subcellularLocation>
    <subcellularLocation>
        <location evidence="3">Cytoplasm</location>
        <location evidence="3">Perinuclear region</location>
    </subcellularLocation>
    <subcellularLocation>
        <location evidence="4">Late endosome</location>
    </subcellularLocation>
</comment>
<dbReference type="PANTHER" id="PTHR45161">
    <property type="entry name" value="CYTOSKELETON-ASSOCIATED PROTEIN 4"/>
    <property type="match status" value="1"/>
</dbReference>
<feature type="compositionally biased region" description="Low complexity" evidence="25">
    <location>
        <begin position="1112"/>
        <end position="1128"/>
    </location>
</feature>
<dbReference type="PANTHER" id="PTHR45161:SF2">
    <property type="entry name" value="RAP GUANINE NUCLEOTIDE EXCHANGE FACTOR 2"/>
    <property type="match status" value="1"/>
</dbReference>
<dbReference type="SMART" id="SM00229">
    <property type="entry name" value="RasGEFN"/>
    <property type="match status" value="1"/>
</dbReference>
<feature type="domain" description="Ras-GEF" evidence="26">
    <location>
        <begin position="833"/>
        <end position="1060"/>
    </location>
</feature>
<comment type="similarity">
    <text evidence="5">Belongs to the RAPGEF2 family.</text>
</comment>
<dbReference type="CDD" id="cd00155">
    <property type="entry name" value="RasGEF"/>
    <property type="match status" value="1"/>
</dbReference>
<evidence type="ECO:0000259" key="27">
    <source>
        <dbReference type="PROSITE" id="PS50042"/>
    </source>
</evidence>
<dbReference type="Gene3D" id="1.10.840.10">
    <property type="entry name" value="Ras guanine-nucleotide exchange factors catalytic domain"/>
    <property type="match status" value="1"/>
</dbReference>
<dbReference type="InterPro" id="IPR036964">
    <property type="entry name" value="RASGEF_cat_dom_sf"/>
</dbReference>
<gene>
    <name evidence="31" type="ORF">AAFF_G00413130</name>
</gene>
<evidence type="ECO:0000256" key="11">
    <source>
        <dbReference type="ARBA" id="ARBA00022553"/>
    </source>
</evidence>
<evidence type="ECO:0000256" key="8">
    <source>
        <dbReference type="ARBA" id="ARBA00022473"/>
    </source>
</evidence>
<keyword evidence="13" id="KW-0967">Endosome</keyword>
<evidence type="ECO:0000256" key="19">
    <source>
        <dbReference type="ARBA" id="ARBA00029925"/>
    </source>
</evidence>
<feature type="compositionally biased region" description="Acidic residues" evidence="25">
    <location>
        <begin position="212"/>
        <end position="223"/>
    </location>
</feature>
<dbReference type="FunFam" id="1.10.840.10:FF:000001">
    <property type="entry name" value="Rap guanine nucleotide exchange factor (GEF) 6"/>
    <property type="match status" value="1"/>
</dbReference>
<feature type="domain" description="Cyclic nucleotide-binding" evidence="27">
    <location>
        <begin position="37"/>
        <end position="84"/>
    </location>
</feature>
<reference evidence="31" key="1">
    <citation type="journal article" date="2023" name="Science">
        <title>Genome structures resolve the early diversification of teleost fishes.</title>
        <authorList>
            <person name="Parey E."/>
            <person name="Louis A."/>
            <person name="Montfort J."/>
            <person name="Bouchez O."/>
            <person name="Roques C."/>
            <person name="Iampietro C."/>
            <person name="Lluch J."/>
            <person name="Castinel A."/>
            <person name="Donnadieu C."/>
            <person name="Desvignes T."/>
            <person name="Floi Bucao C."/>
            <person name="Jouanno E."/>
            <person name="Wen M."/>
            <person name="Mejri S."/>
            <person name="Dirks R."/>
            <person name="Jansen H."/>
            <person name="Henkel C."/>
            <person name="Chen W.J."/>
            <person name="Zahm M."/>
            <person name="Cabau C."/>
            <person name="Klopp C."/>
            <person name="Thompson A.W."/>
            <person name="Robinson-Rechavi M."/>
            <person name="Braasch I."/>
            <person name="Lecointre G."/>
            <person name="Bobe J."/>
            <person name="Postlethwait J.H."/>
            <person name="Berthelot C."/>
            <person name="Roest Crollius H."/>
            <person name="Guiguen Y."/>
        </authorList>
    </citation>
    <scope>NUCLEOTIDE SEQUENCE</scope>
    <source>
        <strain evidence="31">NC1722</strain>
    </source>
</reference>
<accession>A0AAD7SB34</accession>
<name>A0AAD7SB34_9TELE</name>
<feature type="region of interest" description="Disordered" evidence="25">
    <location>
        <begin position="1168"/>
        <end position="1203"/>
    </location>
</feature>
<dbReference type="InterPro" id="IPR018490">
    <property type="entry name" value="cNMP-bd_dom_sf"/>
</dbReference>
<evidence type="ECO:0000259" key="30">
    <source>
        <dbReference type="PROSITE" id="PS50212"/>
    </source>
</evidence>
<dbReference type="CDD" id="cd00038">
    <property type="entry name" value="CAP_ED"/>
    <property type="match status" value="2"/>
</dbReference>
<evidence type="ECO:0000259" key="26">
    <source>
        <dbReference type="PROSITE" id="PS50009"/>
    </source>
</evidence>
<evidence type="ECO:0000256" key="18">
    <source>
        <dbReference type="ARBA" id="ARBA00023136"/>
    </source>
</evidence>
<feature type="compositionally biased region" description="Polar residues" evidence="25">
    <location>
        <begin position="1449"/>
        <end position="1462"/>
    </location>
</feature>
<keyword evidence="11" id="KW-0597">Phosphoprotein</keyword>
<evidence type="ECO:0000256" key="3">
    <source>
        <dbReference type="ARBA" id="ARBA00004556"/>
    </source>
</evidence>
<dbReference type="SUPFAM" id="SSF54236">
    <property type="entry name" value="Ubiquitin-like"/>
    <property type="match status" value="1"/>
</dbReference>
<feature type="domain" description="Ras-associating" evidence="29">
    <location>
        <begin position="722"/>
        <end position="808"/>
    </location>
</feature>
<dbReference type="InterPro" id="IPR000159">
    <property type="entry name" value="RA_dom"/>
</dbReference>
<dbReference type="SUPFAM" id="SSF48366">
    <property type="entry name" value="Ras GEF"/>
    <property type="match status" value="1"/>
</dbReference>
<dbReference type="Pfam" id="PF00595">
    <property type="entry name" value="PDZ"/>
    <property type="match status" value="1"/>
</dbReference>
<feature type="region of interest" description="Disordered" evidence="25">
    <location>
        <begin position="176"/>
        <end position="226"/>
    </location>
</feature>
<feature type="compositionally biased region" description="Polar residues" evidence="25">
    <location>
        <begin position="1079"/>
        <end position="1092"/>
    </location>
</feature>
<evidence type="ECO:0000256" key="4">
    <source>
        <dbReference type="ARBA" id="ARBA00004603"/>
    </source>
</evidence>
<feature type="compositionally biased region" description="Polar residues" evidence="25">
    <location>
        <begin position="1320"/>
        <end position="1337"/>
    </location>
</feature>
<dbReference type="Proteomes" id="UP001221898">
    <property type="component" value="Unassembled WGS sequence"/>
</dbReference>
<evidence type="ECO:0000313" key="32">
    <source>
        <dbReference type="Proteomes" id="UP001221898"/>
    </source>
</evidence>
<evidence type="ECO:0000256" key="25">
    <source>
        <dbReference type="SAM" id="MobiDB-lite"/>
    </source>
</evidence>
<comment type="caution">
    <text evidence="31">The sequence shown here is derived from an EMBL/GenBank/DDBJ whole genome shotgun (WGS) entry which is preliminary data.</text>
</comment>
<evidence type="ECO:0000256" key="7">
    <source>
        <dbReference type="ARBA" id="ARBA00022468"/>
    </source>
</evidence>
<dbReference type="GO" id="GO:0007264">
    <property type="term" value="P:small GTPase-mediated signal transduction"/>
    <property type="evidence" value="ECO:0007669"/>
    <property type="project" value="InterPro"/>
</dbReference>
<keyword evidence="9" id="KW-1003">Cell membrane</keyword>
<feature type="domain" description="N-terminal Ras-GEF" evidence="30">
    <location>
        <begin position="396"/>
        <end position="510"/>
    </location>
</feature>
<evidence type="ECO:0000256" key="6">
    <source>
        <dbReference type="ARBA" id="ARBA00016709"/>
    </source>
</evidence>
<feature type="compositionally biased region" description="Low complexity" evidence="25">
    <location>
        <begin position="1346"/>
        <end position="1385"/>
    </location>
</feature>
<dbReference type="InterPro" id="IPR014710">
    <property type="entry name" value="RmlC-like_jellyroll"/>
</dbReference>
<evidence type="ECO:0000256" key="17">
    <source>
        <dbReference type="ARBA" id="ARBA00022949"/>
    </source>
</evidence>
<feature type="domain" description="Cyclic nucleotide-binding" evidence="27">
    <location>
        <begin position="264"/>
        <end position="329"/>
    </location>
</feature>
<dbReference type="SMART" id="SM00100">
    <property type="entry name" value="cNMP"/>
    <property type="match status" value="2"/>
</dbReference>
<dbReference type="GO" id="GO:0005096">
    <property type="term" value="F:GTPase activator activity"/>
    <property type="evidence" value="ECO:0007669"/>
    <property type="project" value="UniProtKB-KW"/>
</dbReference>
<evidence type="ECO:0000256" key="5">
    <source>
        <dbReference type="ARBA" id="ARBA00010829"/>
    </source>
</evidence>
<feature type="domain" description="PDZ" evidence="28">
    <location>
        <begin position="487"/>
        <end position="562"/>
    </location>
</feature>
<evidence type="ECO:0000256" key="22">
    <source>
        <dbReference type="ARBA" id="ARBA00031980"/>
    </source>
</evidence>
<dbReference type="CDD" id="cd01785">
    <property type="entry name" value="RA_PDZ-GEF1"/>
    <property type="match status" value="1"/>
</dbReference>
<dbReference type="SMART" id="SM00314">
    <property type="entry name" value="RA"/>
    <property type="match status" value="1"/>
</dbReference>
<keyword evidence="17" id="KW-0965">Cell junction</keyword>
<dbReference type="Pfam" id="PF00617">
    <property type="entry name" value="RasGEF"/>
    <property type="match status" value="1"/>
</dbReference>
<dbReference type="GO" id="GO:0005770">
    <property type="term" value="C:late endosome"/>
    <property type="evidence" value="ECO:0007669"/>
    <property type="project" value="UniProtKB-SubCell"/>
</dbReference>
<evidence type="ECO:0000256" key="1">
    <source>
        <dbReference type="ARBA" id="ARBA00004236"/>
    </source>
</evidence>
<dbReference type="Pfam" id="PF00788">
    <property type="entry name" value="RA"/>
    <property type="match status" value="1"/>
</dbReference>
<dbReference type="Gene3D" id="2.30.42.10">
    <property type="match status" value="1"/>
</dbReference>
<organism evidence="31 32">
    <name type="scientific">Aldrovandia affinis</name>
    <dbReference type="NCBI Taxonomy" id="143900"/>
    <lineage>
        <taxon>Eukaryota</taxon>
        <taxon>Metazoa</taxon>
        <taxon>Chordata</taxon>
        <taxon>Craniata</taxon>
        <taxon>Vertebrata</taxon>
        <taxon>Euteleostomi</taxon>
        <taxon>Actinopterygii</taxon>
        <taxon>Neopterygii</taxon>
        <taxon>Teleostei</taxon>
        <taxon>Notacanthiformes</taxon>
        <taxon>Halosauridae</taxon>
        <taxon>Aldrovandia</taxon>
    </lineage>
</organism>
<evidence type="ECO:0000256" key="14">
    <source>
        <dbReference type="ARBA" id="ARBA00022782"/>
    </source>
</evidence>
<evidence type="ECO:0000256" key="20">
    <source>
        <dbReference type="ARBA" id="ARBA00030673"/>
    </source>
</evidence>
<evidence type="ECO:0000313" key="31">
    <source>
        <dbReference type="EMBL" id="KAJ8399275.1"/>
    </source>
</evidence>
<dbReference type="PROSITE" id="PS50042">
    <property type="entry name" value="CNMP_BINDING_3"/>
    <property type="match status" value="2"/>
</dbReference>
<dbReference type="InterPro" id="IPR001478">
    <property type="entry name" value="PDZ"/>
</dbReference>
<evidence type="ECO:0000256" key="13">
    <source>
        <dbReference type="ARBA" id="ARBA00022753"/>
    </source>
</evidence>
<dbReference type="CDD" id="cd06224">
    <property type="entry name" value="REM"/>
    <property type="match status" value="1"/>
</dbReference>
<protein>
    <recommendedName>
        <fullName evidence="6">Rap guanine nucleotide exchange factor 2</fullName>
    </recommendedName>
    <alternativeName>
        <fullName evidence="21">Cyclic nucleotide ras GEF</fullName>
    </alternativeName>
    <alternativeName>
        <fullName evidence="23">Neural RAP guanine nucleotide exchange protein</fullName>
    </alternativeName>
    <alternativeName>
        <fullName evidence="20">PDZ domain-containing guanine nucleotide exchange factor 1</fullName>
    </alternativeName>
    <alternativeName>
        <fullName evidence="19">RA-GEF-1</fullName>
    </alternativeName>
    <alternativeName>
        <fullName evidence="22">Ras/Rap1-associating GEF-1</fullName>
    </alternativeName>
</protein>
<keyword evidence="32" id="KW-1185">Reference proteome</keyword>
<keyword evidence="8" id="KW-0217">Developmental protein</keyword>
<dbReference type="GO" id="GO:0048471">
    <property type="term" value="C:perinuclear region of cytoplasm"/>
    <property type="evidence" value="ECO:0007669"/>
    <property type="project" value="UniProtKB-SubCell"/>
</dbReference>
<dbReference type="GO" id="GO:0070161">
    <property type="term" value="C:anchoring junction"/>
    <property type="evidence" value="ECO:0007669"/>
    <property type="project" value="UniProtKB-SubCell"/>
</dbReference>
<keyword evidence="18" id="KW-0472">Membrane</keyword>
<dbReference type="Gene3D" id="2.60.120.10">
    <property type="entry name" value="Jelly Rolls"/>
    <property type="match status" value="2"/>
</dbReference>
<dbReference type="InterPro" id="IPR001895">
    <property type="entry name" value="RASGEF_cat_dom"/>
</dbReference>
<keyword evidence="10" id="KW-0963">Cytoplasm</keyword>
<dbReference type="GO" id="GO:0030154">
    <property type="term" value="P:cell differentiation"/>
    <property type="evidence" value="ECO:0007669"/>
    <property type="project" value="UniProtKB-KW"/>
</dbReference>
<dbReference type="InterPro" id="IPR000595">
    <property type="entry name" value="cNMP-bd_dom"/>
</dbReference>
<feature type="compositionally biased region" description="Low complexity" evidence="25">
    <location>
        <begin position="1230"/>
        <end position="1249"/>
    </location>
</feature>
<dbReference type="GO" id="GO:0005085">
    <property type="term" value="F:guanyl-nucleotide exchange factor activity"/>
    <property type="evidence" value="ECO:0007669"/>
    <property type="project" value="UniProtKB-KW"/>
</dbReference>
<dbReference type="InterPro" id="IPR000651">
    <property type="entry name" value="Ras-like_Gua-exchang_fac_N"/>
</dbReference>
<feature type="region of interest" description="Disordered" evidence="25">
    <location>
        <begin position="1079"/>
        <end position="1131"/>
    </location>
</feature>
<dbReference type="FunFam" id="2.60.120.10:FF:000019">
    <property type="entry name" value="rap guanine nucleotide exchange factor 6 isoform X1"/>
    <property type="match status" value="1"/>
</dbReference>
<feature type="region of interest" description="Disordered" evidence="25">
    <location>
        <begin position="1228"/>
        <end position="1506"/>
    </location>
</feature>
<dbReference type="SMART" id="SM00147">
    <property type="entry name" value="RasGEF"/>
    <property type="match status" value="1"/>
</dbReference>
<proteinExistence type="inferred from homology"/>
<dbReference type="InterPro" id="IPR036034">
    <property type="entry name" value="PDZ_sf"/>
</dbReference>
<evidence type="ECO:0000256" key="2">
    <source>
        <dbReference type="ARBA" id="ARBA00004282"/>
    </source>
</evidence>
<keyword evidence="16" id="KW-0524">Neurogenesis</keyword>
<dbReference type="InterPro" id="IPR029071">
    <property type="entry name" value="Ubiquitin-like_domsf"/>
</dbReference>
<dbReference type="SUPFAM" id="SSF50156">
    <property type="entry name" value="PDZ domain-like"/>
    <property type="match status" value="1"/>
</dbReference>
<keyword evidence="12 24" id="KW-0344">Guanine-nucleotide releasing factor</keyword>
<dbReference type="Pfam" id="PF00618">
    <property type="entry name" value="RasGEF_N"/>
    <property type="match status" value="1"/>
</dbReference>
<dbReference type="SUPFAM" id="SSF51206">
    <property type="entry name" value="cAMP-binding domain-like"/>
    <property type="match status" value="2"/>
</dbReference>
<dbReference type="PROSITE" id="PS50200">
    <property type="entry name" value="RA"/>
    <property type="match status" value="1"/>
</dbReference>
<evidence type="ECO:0000256" key="16">
    <source>
        <dbReference type="ARBA" id="ARBA00022902"/>
    </source>
</evidence>
<evidence type="ECO:0000256" key="12">
    <source>
        <dbReference type="ARBA" id="ARBA00022658"/>
    </source>
</evidence>
<dbReference type="InterPro" id="IPR023578">
    <property type="entry name" value="Ras_GEF_dom_sf"/>
</dbReference>
<sequence length="1531" mass="171026">MASYVDNSFRQAVMKNPADRTQQDLEIVYSYLHGMEALSNLREHQLRMMCETVRYERHEANEVLYYPDDIGTCWYILLSGSVFIKESMFLPRSSGCVCLRGKQKFGLQRRGSFGKRSAGSLRRGCECIVLEPSEMIVVDYMDENEEYFQRQASHRQSRRRFRKINQKGERQTIIDTVDPYPVGKPPLPRGYHTATESETGDMDLSGLPETAVDSEEDDDEEDIERASDPLMSRDIVRDCLEKDPMDRTDDDIEQLLEFMHQLPAFANMTMSVRRELCAVMVFAVVERAGTVVLNDGEELDSWSVILNGSVEVTHPEGRQEILCMGNSFGVSPTMEKELMKGVMKTKVDDCQFVCIAQQDYCCILNQVEKNMQKVEEEGEIVMVKEHRELDRTGTRKGHIVIKGTTERLTMHLVEEHSVVDPTFIEDFLLTYRTFLSSPMIVGKKLLEWFNDPSLRDKVTRVVLLWVNNHFNDFEGDPAMTHFLEEFENNLEREKMNGHLRLLNIACAAKAKLRLGFRIFIDSVEAGSKAAEAGLKRGDQILEVNGQSFENVQLSKATEILRNNTHLSITVKTNLLVFKELLARPAEEKKNGAPHLPKIGDIKKGSRYSIPDLAADLAVDVEHVMGLEKSGKKSKANTVGGRNKLKKILDKTRISILPQKPYNDMGIGQSQDDSIVGLRQSKQIPAALPVSGNLSSSNPDLLQSHHRILDFNNPPAPGPSNLPDQVLRVFKADQQSRYLMIGRDTTAKEVVAQAIREFALTAAPEAYSLCEVSVTPEGVIKQRRLPDQLSKLADRIQLSGRYYLKNNMETETLCSDEDAQDLLRESQTSLLQLSTVEVATQLSMRNFQLFCAIEPTEYIDDLFKLRSKTGSANLKKFEEVINQETFWVASEVVREQNQLKRMKIIKHFIKIALHCRECKNFNSMFAIISGLNLAPVSRLRGTWEKLPSKYEKLFQDLQDLFDPSRNMAKYRNVLNNQNLQPPIIPLFPVIKKDLTFLHEGNDSKVDGLVNFEKLRMIAKEIRHVGRMASVNMDPALMFRTRKKKWRSLGSLSQGSANAAMLDVYLSDLTLDTNEENLQTISQQCEPSTNTLPKNSGDKKKADTSPVVPRAAVQQKQQQQQQQQQQQKGQALQVPAVSLYPSRKKVPVKDLPPFGTSSPQALKKILSLSEEASERHKKQSEDTISNASSQLSSPPTSPPELPQESVATRPLTALLSRLSGGSQLTSHLYRQSELTGSSSSLGSENSNRNNNGDARTSGIGYPLAPSGTVDNFSDSGHSEISSRSSLVSNSSLDLMGEERERRQRLSVSALERRPTLDPDQYSIGSYASMQVSEELTQDQGCPHRGATRRATAPRWTPPTAGGAAGRPAPAAPTTTSRTSSSSAAGTRWRGRAEHGHAHTRGAWGSSSSTGYWGDDTEGDTGTIKRRGGKDVNADAETSSITSVTSDDSRQQGRPSHITVTSSNAKGLITRKEGRLREPPPTPPGYTALTTSDFGEGQPHAGRRPPDYNVALQRSRMVARSCRREAEDEQVSAV</sequence>
<dbReference type="GO" id="GO:0005886">
    <property type="term" value="C:plasma membrane"/>
    <property type="evidence" value="ECO:0007669"/>
    <property type="project" value="UniProtKB-SubCell"/>
</dbReference>
<evidence type="ECO:0000256" key="23">
    <source>
        <dbReference type="ARBA" id="ARBA00032021"/>
    </source>
</evidence>
<dbReference type="PROSITE" id="PS50009">
    <property type="entry name" value="RASGEF_CAT"/>
    <property type="match status" value="1"/>
</dbReference>
<keyword evidence="7" id="KW-0343">GTPase activation</keyword>
<evidence type="ECO:0000259" key="29">
    <source>
        <dbReference type="PROSITE" id="PS50200"/>
    </source>
</evidence>
<dbReference type="PROSITE" id="PS50212">
    <property type="entry name" value="RASGEF_NTER"/>
    <property type="match status" value="1"/>
</dbReference>
<dbReference type="SMART" id="SM00228">
    <property type="entry name" value="PDZ"/>
    <property type="match status" value="1"/>
</dbReference>
<evidence type="ECO:0000256" key="21">
    <source>
        <dbReference type="ARBA" id="ARBA00031545"/>
    </source>
</evidence>
<dbReference type="EMBL" id="JAINUG010000084">
    <property type="protein sequence ID" value="KAJ8399275.1"/>
    <property type="molecule type" value="Genomic_DNA"/>
</dbReference>
<evidence type="ECO:0000256" key="9">
    <source>
        <dbReference type="ARBA" id="ARBA00022475"/>
    </source>
</evidence>
<evidence type="ECO:0000256" key="24">
    <source>
        <dbReference type="PROSITE-ProRule" id="PRU00168"/>
    </source>
</evidence>
<dbReference type="FunFam" id="1.20.870.10:FF:000001">
    <property type="entry name" value="rap guanine nucleotide exchange factor 2 isoform X2"/>
    <property type="match status" value="1"/>
</dbReference>
<dbReference type="PROSITE" id="PS50106">
    <property type="entry name" value="PDZ"/>
    <property type="match status" value="1"/>
</dbReference>
<evidence type="ECO:0000256" key="10">
    <source>
        <dbReference type="ARBA" id="ARBA00022490"/>
    </source>
</evidence>